<feature type="transmembrane region" description="Helical" evidence="1">
    <location>
        <begin position="134"/>
        <end position="154"/>
    </location>
</feature>
<feature type="transmembrane region" description="Helical" evidence="1">
    <location>
        <begin position="192"/>
        <end position="213"/>
    </location>
</feature>
<keyword evidence="1" id="KW-1133">Transmembrane helix</keyword>
<gene>
    <name evidence="2" type="ORF">DQL93_11570</name>
</gene>
<feature type="transmembrane region" description="Helical" evidence="1">
    <location>
        <begin position="94"/>
        <end position="114"/>
    </location>
</feature>
<keyword evidence="1" id="KW-0812">Transmembrane</keyword>
<name>A0A3G6K6E6_LACDL</name>
<feature type="transmembrane region" description="Helical" evidence="1">
    <location>
        <begin position="161"/>
        <end position="180"/>
    </location>
</feature>
<accession>A0A3G6K6E6</accession>
<keyword evidence="1" id="KW-0472">Membrane</keyword>
<keyword evidence="2" id="KW-0503">Monooxygenase</keyword>
<proteinExistence type="predicted"/>
<feature type="transmembrane region" description="Helical" evidence="1">
    <location>
        <begin position="49"/>
        <end position="73"/>
    </location>
</feature>
<evidence type="ECO:0000313" key="2">
    <source>
        <dbReference type="EMBL" id="AZA17014.1"/>
    </source>
</evidence>
<protein>
    <submittedName>
        <fullName evidence="2">Beta-carotene 15,15'-monooxygenase</fullName>
    </submittedName>
</protein>
<organism evidence="2">
    <name type="scientific">Lactobacillus delbrueckii subsp. lactis</name>
    <dbReference type="NCBI Taxonomy" id="29397"/>
    <lineage>
        <taxon>Bacteria</taxon>
        <taxon>Bacillati</taxon>
        <taxon>Bacillota</taxon>
        <taxon>Bacilli</taxon>
        <taxon>Lactobacillales</taxon>
        <taxon>Lactobacillaceae</taxon>
        <taxon>Lactobacillus</taxon>
    </lineage>
</organism>
<reference evidence="2" key="1">
    <citation type="submission" date="2018-07" db="EMBL/GenBank/DDBJ databases">
        <authorList>
            <person name="Somerville V."/>
        </authorList>
    </citation>
    <scope>NUCLEOTIDE SEQUENCE</scope>
    <source>
        <strain evidence="2">NWC_2_2</strain>
    </source>
</reference>
<evidence type="ECO:0000256" key="1">
    <source>
        <dbReference type="SAM" id="Phobius"/>
    </source>
</evidence>
<dbReference type="GO" id="GO:0004497">
    <property type="term" value="F:monooxygenase activity"/>
    <property type="evidence" value="ECO:0007669"/>
    <property type="project" value="UniProtKB-KW"/>
</dbReference>
<keyword evidence="2" id="KW-0560">Oxidoreductase</keyword>
<dbReference type="RefSeq" id="WP_138490783.1">
    <property type="nucleotide sequence ID" value="NZ_CP046131.1"/>
</dbReference>
<dbReference type="AlphaFoldDB" id="A0A3G6K6E6"/>
<dbReference type="EMBL" id="CP031023">
    <property type="protein sequence ID" value="AZA17014.1"/>
    <property type="molecule type" value="Genomic_DNA"/>
</dbReference>
<sequence length="222" mass="25483">MKVIKQQWLLDTTVHKWFLLTAALLFFGGYSNAFLVSNTQQSLWLEQTLFSRFLIFSLLIPSQILLLLCTFRIRFQDIYIVGGRWIIWKQLKYRLIEILLSSLLPWSCGSLTGMLVNGWSPTLGAVATEALIRFLYLILSCLALLLLTSFCFLISNRITAFLAGFVINGLSFFLNVNHHLSIIYDFVVPEFATLLFSCLPIMLGLLLFLIFIVQQEISRKDL</sequence>